<feature type="region of interest" description="Disordered" evidence="1">
    <location>
        <begin position="112"/>
        <end position="140"/>
    </location>
</feature>
<name>T5ABX6_OPHSC</name>
<evidence type="ECO:0000313" key="2">
    <source>
        <dbReference type="EMBL" id="EQK99231.1"/>
    </source>
</evidence>
<feature type="region of interest" description="Disordered" evidence="1">
    <location>
        <begin position="165"/>
        <end position="279"/>
    </location>
</feature>
<feature type="compositionally biased region" description="Pro residues" evidence="1">
    <location>
        <begin position="264"/>
        <end position="276"/>
    </location>
</feature>
<feature type="compositionally biased region" description="Pro residues" evidence="1">
    <location>
        <begin position="334"/>
        <end position="346"/>
    </location>
</feature>
<feature type="compositionally biased region" description="Gly residues" evidence="1">
    <location>
        <begin position="29"/>
        <end position="39"/>
    </location>
</feature>
<feature type="compositionally biased region" description="Pro residues" evidence="1">
    <location>
        <begin position="488"/>
        <end position="498"/>
    </location>
</feature>
<gene>
    <name evidence="2" type="ORF">OCS_05056</name>
</gene>
<dbReference type="HOGENOM" id="CLU_474945_0_0_1"/>
<sequence length="574" mass="62084">MSSFVGRLSKHSNRSQPAIAEQPLSPTGPGLGFGSGGAPAAGNSCPGLLADSPAEATPLSTNTTLSSSEPFVDALQNLASQPSSHLCNPQSAGSNLNPASLLIPSLGVAAEDSSPAFNGPQRFQTPLEQQRSPPPPPLNLASQRLHLQQQQQFYDIASASVDQVPGPDVFQQSQTATGASEKRSTRKLIKGIFSSSGRTSHDPTHQHKSSPPHGHHSPYDNTAGLARHSSKRDSRITLPNTTIRSVPGEQLELSSYEDDRYQPPDHPPPPQQPQPHPLQRRGTLHVQEHQVLHEPQGPGLGFGAGITLPNTTIRSVPGEQLELSSYEDDRYQPPDHPPPPQQPQPHPLQRRGTLHVQEHQVLHEPQAQQTASYDQPLLQTRSHGLQHPHLHLSGIPSQGPHEQFSEPHIVPSHSSAVLQQQNPETISQLSYDSWITDSDQRSLHQQTSVQTSPAAVYPATLVQEAASAIPKPTPTQNSHNHSPQQPAMVPPGGVPPPNRRLDVEKALRGQAEPAPGPATGYRQGSVSTNPMSPLPPTSGQNLSYRGDRASQYELYESKYRANPPTRQMKTRKNT</sequence>
<feature type="compositionally biased region" description="Polar residues" evidence="1">
    <location>
        <begin position="522"/>
        <end position="543"/>
    </location>
</feature>
<feature type="region of interest" description="Disordered" evidence="1">
    <location>
        <begin position="470"/>
        <end position="574"/>
    </location>
</feature>
<organism evidence="2 3">
    <name type="scientific">Ophiocordyceps sinensis (strain Co18 / CGMCC 3.14243)</name>
    <name type="common">Yarsagumba caterpillar fungus</name>
    <name type="synonym">Hirsutella sinensis</name>
    <dbReference type="NCBI Taxonomy" id="911162"/>
    <lineage>
        <taxon>Eukaryota</taxon>
        <taxon>Fungi</taxon>
        <taxon>Dikarya</taxon>
        <taxon>Ascomycota</taxon>
        <taxon>Pezizomycotina</taxon>
        <taxon>Sordariomycetes</taxon>
        <taxon>Hypocreomycetidae</taxon>
        <taxon>Hypocreales</taxon>
        <taxon>Ophiocordycipitaceae</taxon>
        <taxon>Ophiocordyceps</taxon>
    </lineage>
</organism>
<evidence type="ECO:0000313" key="3">
    <source>
        <dbReference type="Proteomes" id="UP000019374"/>
    </source>
</evidence>
<dbReference type="AlphaFoldDB" id="T5ABX6"/>
<accession>T5ABX6</accession>
<dbReference type="EMBL" id="KE653550">
    <property type="protein sequence ID" value="EQK99231.1"/>
    <property type="molecule type" value="Genomic_DNA"/>
</dbReference>
<feature type="compositionally biased region" description="Basic and acidic residues" evidence="1">
    <location>
        <begin position="545"/>
        <end position="559"/>
    </location>
</feature>
<dbReference type="Proteomes" id="UP000019374">
    <property type="component" value="Unassembled WGS sequence"/>
</dbReference>
<feature type="region of interest" description="Disordered" evidence="1">
    <location>
        <begin position="1"/>
        <end position="68"/>
    </location>
</feature>
<dbReference type="eggNOG" id="ENOG502QT51">
    <property type="taxonomic scope" value="Eukaryota"/>
</dbReference>
<evidence type="ECO:0000256" key="1">
    <source>
        <dbReference type="SAM" id="MobiDB-lite"/>
    </source>
</evidence>
<feature type="compositionally biased region" description="Basic residues" evidence="1">
    <location>
        <begin position="206"/>
        <end position="216"/>
    </location>
</feature>
<reference evidence="2 3" key="1">
    <citation type="journal article" date="2013" name="Chin. Sci. Bull.">
        <title>Genome survey uncovers the secrets of sex and lifestyle in caterpillar fungus.</title>
        <authorList>
            <person name="Hu X."/>
            <person name="Zhang Y."/>
            <person name="Xiao G."/>
            <person name="Zheng P."/>
            <person name="Xia Y."/>
            <person name="Zhang X."/>
            <person name="St Leger R.J."/>
            <person name="Liu X."/>
            <person name="Wang C."/>
        </authorList>
    </citation>
    <scope>NUCLEOTIDE SEQUENCE [LARGE SCALE GENOMIC DNA]</scope>
    <source>
        <strain evidence="3">Co18 / CGMCC 3.14243</strain>
        <tissue evidence="2">Fruit-body</tissue>
    </source>
</reference>
<feature type="region of interest" description="Disordered" evidence="1">
    <location>
        <begin position="325"/>
        <end position="349"/>
    </location>
</feature>
<feature type="compositionally biased region" description="Low complexity" evidence="1">
    <location>
        <begin position="57"/>
        <end position="68"/>
    </location>
</feature>
<proteinExistence type="predicted"/>
<feature type="compositionally biased region" description="Polar residues" evidence="1">
    <location>
        <begin position="121"/>
        <end position="131"/>
    </location>
</feature>
<feature type="region of interest" description="Disordered" evidence="1">
    <location>
        <begin position="387"/>
        <end position="407"/>
    </location>
</feature>
<protein>
    <submittedName>
        <fullName evidence="2">Uncharacterized protein</fullName>
    </submittedName>
</protein>